<dbReference type="Proteomes" id="UP001234581">
    <property type="component" value="Unassembled WGS sequence"/>
</dbReference>
<accession>A0AAD7XWC0</accession>
<dbReference type="PROSITE" id="PS50009">
    <property type="entry name" value="RASGEF_CAT"/>
    <property type="match status" value="1"/>
</dbReference>
<evidence type="ECO:0000259" key="4">
    <source>
        <dbReference type="PROSITE" id="PS50009"/>
    </source>
</evidence>
<evidence type="ECO:0008006" key="8">
    <source>
        <dbReference type="Google" id="ProtNLM"/>
    </source>
</evidence>
<feature type="compositionally biased region" description="Polar residues" evidence="3">
    <location>
        <begin position="328"/>
        <end position="340"/>
    </location>
</feature>
<dbReference type="PANTHER" id="PTHR23113:SF99">
    <property type="entry name" value="RASGEF DOMAIN-CONTAINING PROTEIN"/>
    <property type="match status" value="1"/>
</dbReference>
<feature type="region of interest" description="Disordered" evidence="3">
    <location>
        <begin position="77"/>
        <end position="141"/>
    </location>
</feature>
<dbReference type="Pfam" id="PF00618">
    <property type="entry name" value="RasGEF_N"/>
    <property type="match status" value="1"/>
</dbReference>
<comment type="caution">
    <text evidence="6">The sequence shown here is derived from an EMBL/GenBank/DDBJ whole genome shotgun (WGS) entry which is preliminary data.</text>
</comment>
<feature type="compositionally biased region" description="Polar residues" evidence="3">
    <location>
        <begin position="625"/>
        <end position="636"/>
    </location>
</feature>
<dbReference type="SMART" id="SM00147">
    <property type="entry name" value="RasGEF"/>
    <property type="match status" value="1"/>
</dbReference>
<dbReference type="GO" id="GO:0007265">
    <property type="term" value="P:Ras protein signal transduction"/>
    <property type="evidence" value="ECO:0007669"/>
    <property type="project" value="TreeGrafter"/>
</dbReference>
<dbReference type="InterPro" id="IPR023578">
    <property type="entry name" value="Ras_GEF_dom_sf"/>
</dbReference>
<dbReference type="EMBL" id="JARTCD010000051">
    <property type="protein sequence ID" value="KAJ8655206.1"/>
    <property type="molecule type" value="Genomic_DNA"/>
</dbReference>
<dbReference type="Gene3D" id="1.10.840.10">
    <property type="entry name" value="Ras guanine-nucleotide exchange factors catalytic domain"/>
    <property type="match status" value="1"/>
</dbReference>
<feature type="compositionally biased region" description="Low complexity" evidence="3">
    <location>
        <begin position="362"/>
        <end position="389"/>
    </location>
</feature>
<sequence>MHAMPYEHTKTLITSKVWKEFASALSTILTLVPHAINNTPSSSYNNSSEHHKDDTLLSALGNASSVLSLATNALISADKQQHQDTPSSPSTSKLRRRITSTVKSRAALSRTVTRKAATTTTSAAAAHSSPFPPFSSQQQTSTTTPALYTLDADIERVQRISYDVLLLLQQLIMQLDCMDEYHDTDVSAIHASLIARVEQLVDALLGMSSPPPPPPVSPLTPRVKTLYNSASSPNFRKSNNDRAMDTKAVHYNPNRHSMSHESYTCTTKHVSQQQQKRSTGTVGFRFMRSISSSFRSSHANASFSRDLKQHHRSPSPPPIPPRSSISSLSFSEPTTTSSDCDSVPRLIHSVGSASFDENDSISTWSTSKSATPSSSMATKQQRSSSTKTSAMRAIRMLFGSAIIRPVTIITKQDQKIREAQQQQPITSSRNSSHHHHHRHYNSKRWSQISSSDTTTTASARSACFLDGDDDGDDTNQCRLINSRRLSGSGIPLLFTPTTSLGLNTSKFWEEIHSKNEQDEVFLSSTYGPISPLHVDTTTTSPPQGIEDTTEASSARSKDALSTTSSSYFSARSSYSSDSSLRCLSSQGVSDSKQQHRVDNADMVQQHEEEYRHASIYDSNNNNNNESISDKATTTTTGHHHPLRSTLLSKAMLLADNNSPQPQHVPNYHSVGTIGIGNLSSVLSKQWMLHSMRAIKSSSSSNNHHRAPIPSMLQQSSTERPMTQRSMVEEDISLLSNKDDYTYIEENGHVTMILETRSRCKCVVVAGTCNKLTEKLADDGVQDFDYIDTYLQSHASFISSVDLLDQLAKRFNSTVQSCIQIKLLNVMERWVKFQYDDFKNDRLLLRKLYAFLTSSEEKRPELQKELGGIRDALSMQIARDQGRSPLLYHRRSLDSSAMSTPLLMPSRNMSSTTLGGGGGGIVALSSTLSVLSCLEAKQVAQYLTLADFHIFKSINAYEYMRGHWRTMRRGEPLSATDSYTRILTIRANMLHHWILHEVCSPKMPKQQRTILRKLIQVAKLCIEWNNFHTAMNIILALQSQTIQRLHNTWAMLSSRDLTAFQTLQQYVDVSNNMGHYRQALADVQAPAVPFFPLVLKDLVFHMDGNSTILSRDQHGHDGMEEPLVNFGKFRAVTRMIATLTQLTSQDYWFAADLDHCPFLPNAPITRPPQCHPTTSTHVPPLDRVAELVEIKLRAVESCYDDPRCSIVSVTASSQSTTTAD</sequence>
<evidence type="ECO:0000313" key="7">
    <source>
        <dbReference type="Proteomes" id="UP001234581"/>
    </source>
</evidence>
<feature type="region of interest" description="Disordered" evidence="3">
    <location>
        <begin position="357"/>
        <end position="389"/>
    </location>
</feature>
<feature type="region of interest" description="Disordered" evidence="3">
    <location>
        <begin position="614"/>
        <end position="640"/>
    </location>
</feature>
<feature type="compositionally biased region" description="Low complexity" evidence="3">
    <location>
        <begin position="116"/>
        <end position="141"/>
    </location>
</feature>
<evidence type="ECO:0000313" key="6">
    <source>
        <dbReference type="EMBL" id="KAJ8655206.1"/>
    </source>
</evidence>
<dbReference type="GO" id="GO:0005886">
    <property type="term" value="C:plasma membrane"/>
    <property type="evidence" value="ECO:0007669"/>
    <property type="project" value="TreeGrafter"/>
</dbReference>
<dbReference type="InterPro" id="IPR036964">
    <property type="entry name" value="RASGEF_cat_dom_sf"/>
</dbReference>
<keyword evidence="1 2" id="KW-0344">Guanine-nucleotide releasing factor</keyword>
<dbReference type="CDD" id="cd06224">
    <property type="entry name" value="REM"/>
    <property type="match status" value="1"/>
</dbReference>
<feature type="region of interest" description="Disordered" evidence="3">
    <location>
        <begin position="300"/>
        <end position="344"/>
    </location>
</feature>
<dbReference type="SMART" id="SM00229">
    <property type="entry name" value="RasGEFN"/>
    <property type="match status" value="1"/>
</dbReference>
<evidence type="ECO:0000256" key="2">
    <source>
        <dbReference type="PROSITE-ProRule" id="PRU00168"/>
    </source>
</evidence>
<feature type="compositionally biased region" description="Basic residues" evidence="3">
    <location>
        <begin position="431"/>
        <end position="442"/>
    </location>
</feature>
<evidence type="ECO:0000256" key="3">
    <source>
        <dbReference type="SAM" id="MobiDB-lite"/>
    </source>
</evidence>
<name>A0AAD7XWC0_9FUNG</name>
<evidence type="ECO:0000259" key="5">
    <source>
        <dbReference type="PROSITE" id="PS50212"/>
    </source>
</evidence>
<feature type="region of interest" description="Disordered" evidence="3">
    <location>
        <begin position="697"/>
        <end position="719"/>
    </location>
</feature>
<dbReference type="InterPro" id="IPR008937">
    <property type="entry name" value="Ras-like_GEF"/>
</dbReference>
<feature type="compositionally biased region" description="Polar residues" evidence="3">
    <location>
        <begin position="83"/>
        <end position="92"/>
    </location>
</feature>
<dbReference type="Gene3D" id="1.20.870.10">
    <property type="entry name" value="Son of sevenless (SoS) protein Chain: S domain 1"/>
    <property type="match status" value="1"/>
</dbReference>
<reference evidence="6 7" key="1">
    <citation type="submission" date="2023-03" db="EMBL/GenBank/DDBJ databases">
        <title>Genome sequence of Lichtheimia ornata CBS 291.66.</title>
        <authorList>
            <person name="Mohabir J.T."/>
            <person name="Shea T.P."/>
            <person name="Kurbessoian T."/>
            <person name="Berby B."/>
            <person name="Fontaine J."/>
            <person name="Livny J."/>
            <person name="Gnirke A."/>
            <person name="Stajich J.E."/>
            <person name="Cuomo C.A."/>
        </authorList>
    </citation>
    <scope>NUCLEOTIDE SEQUENCE [LARGE SCALE GENOMIC DNA]</scope>
    <source>
        <strain evidence="6">CBS 291.66</strain>
    </source>
</reference>
<proteinExistence type="predicted"/>
<feature type="region of interest" description="Disordered" evidence="3">
    <location>
        <begin position="532"/>
        <end position="562"/>
    </location>
</feature>
<dbReference type="AlphaFoldDB" id="A0AAD7XWC0"/>
<dbReference type="PROSITE" id="PS00720">
    <property type="entry name" value="RASGEF"/>
    <property type="match status" value="1"/>
</dbReference>
<dbReference type="InterPro" id="IPR000651">
    <property type="entry name" value="Ras-like_Gua-exchang_fac_N"/>
</dbReference>
<protein>
    <recommendedName>
        <fullName evidence="8">Ras guanine nucleotide exchange factor domain-containing protein</fullName>
    </recommendedName>
</protein>
<keyword evidence="7" id="KW-1185">Reference proteome</keyword>
<organism evidence="6 7">
    <name type="scientific">Lichtheimia ornata</name>
    <dbReference type="NCBI Taxonomy" id="688661"/>
    <lineage>
        <taxon>Eukaryota</taxon>
        <taxon>Fungi</taxon>
        <taxon>Fungi incertae sedis</taxon>
        <taxon>Mucoromycota</taxon>
        <taxon>Mucoromycotina</taxon>
        <taxon>Mucoromycetes</taxon>
        <taxon>Mucorales</taxon>
        <taxon>Lichtheimiaceae</taxon>
        <taxon>Lichtheimia</taxon>
    </lineage>
</organism>
<dbReference type="InterPro" id="IPR019804">
    <property type="entry name" value="Ras_G-nucl-exch_fac_CS"/>
</dbReference>
<feature type="region of interest" description="Disordered" evidence="3">
    <location>
        <begin position="254"/>
        <end position="281"/>
    </location>
</feature>
<dbReference type="GO" id="GO:0005085">
    <property type="term" value="F:guanyl-nucleotide exchange factor activity"/>
    <property type="evidence" value="ECO:0007669"/>
    <property type="project" value="UniProtKB-KW"/>
</dbReference>
<gene>
    <name evidence="6" type="ORF">O0I10_009074</name>
</gene>
<dbReference type="InterPro" id="IPR001895">
    <property type="entry name" value="RASGEF_cat_dom"/>
</dbReference>
<dbReference type="RefSeq" id="XP_058340119.1">
    <property type="nucleotide sequence ID" value="XM_058489071.1"/>
</dbReference>
<dbReference type="Pfam" id="PF00617">
    <property type="entry name" value="RasGEF"/>
    <property type="match status" value="1"/>
</dbReference>
<feature type="region of interest" description="Disordered" evidence="3">
    <location>
        <begin position="577"/>
        <end position="598"/>
    </location>
</feature>
<dbReference type="SUPFAM" id="SSF48366">
    <property type="entry name" value="Ras GEF"/>
    <property type="match status" value="1"/>
</dbReference>
<feature type="domain" description="Ras-GEF" evidence="4">
    <location>
        <begin position="934"/>
        <end position="1180"/>
    </location>
</feature>
<feature type="region of interest" description="Disordered" evidence="3">
    <location>
        <begin position="413"/>
        <end position="452"/>
    </location>
</feature>
<feature type="domain" description="N-terminal Ras-GEF" evidence="5">
    <location>
        <begin position="759"/>
        <end position="876"/>
    </location>
</feature>
<dbReference type="GeneID" id="83216481"/>
<evidence type="ECO:0000256" key="1">
    <source>
        <dbReference type="ARBA" id="ARBA00022658"/>
    </source>
</evidence>
<dbReference type="PANTHER" id="PTHR23113">
    <property type="entry name" value="GUANINE NUCLEOTIDE EXCHANGE FACTOR"/>
    <property type="match status" value="1"/>
</dbReference>
<dbReference type="PROSITE" id="PS50212">
    <property type="entry name" value="RASGEF_NTER"/>
    <property type="match status" value="1"/>
</dbReference>